<dbReference type="Proteomes" id="UP001362999">
    <property type="component" value="Unassembled WGS sequence"/>
</dbReference>
<feature type="domain" description="Linalool dehydratase/isomerase" evidence="1">
    <location>
        <begin position="61"/>
        <end position="403"/>
    </location>
</feature>
<keyword evidence="3" id="KW-1185">Reference proteome</keyword>
<proteinExistence type="predicted"/>
<name>A0AAW0EGB7_9AGAR</name>
<dbReference type="AlphaFoldDB" id="A0AAW0EGB7"/>
<evidence type="ECO:0000313" key="2">
    <source>
        <dbReference type="EMBL" id="KAK7063673.1"/>
    </source>
</evidence>
<dbReference type="Pfam" id="PF18566">
    <property type="entry name" value="Ldi"/>
    <property type="match status" value="1"/>
</dbReference>
<comment type="caution">
    <text evidence="2">The sequence shown here is derived from an EMBL/GenBank/DDBJ whole genome shotgun (WGS) entry which is preliminary data.</text>
</comment>
<evidence type="ECO:0000259" key="1">
    <source>
        <dbReference type="Pfam" id="PF18566"/>
    </source>
</evidence>
<sequence length="546" mass="61498">MSASSNLPKTLPPDFLDHAEPLSAAQAGHLRHFHNLATAPLGVWPHMGSQIPGEEWFDSLRYQLATMAYAASVAHYHRLPALRSVFKSLLESLITKMLDKEVWGYWYLTSQSGILLDPDLKELRKPWADPVVTENIMYSGHLLLMISLHAMLFDDDKYDAPDALVFKWAPVFWGMGPETFTYNRTTLQKAILKEMERENWIGVCCEPNAVFVVCNQFPLIAIRYNDIRTGTNLIEGVLEKYTAAWDAKNGYLQDDGLFVHCFQVKQRQRIPERSLSFTAWACAFMNSWNSEEVHALYPRQAVGFMNTKPHDGRVNVHSAPLAQAIRTLIREEDADPNAPATLSKAREMSKDVPKFFPAEFGYVSQWVSEVGDAATLKGLMLHADTHLKPTWDKGGLFYPRNDELEDAEGNWTAMQAYTGNGAIPYARLNVHDGQKIMWEKPWPRGHSLVAPYVDGVDLSSGVDFLRGKWDAGLGAMIVTLKTWDGSSQPVSPIFRNLPEGKYGVYINRTLTKTQSVTAGDNIIITVDVEGRDLDIVVLKENIKRQL</sequence>
<reference evidence="2 3" key="1">
    <citation type="journal article" date="2024" name="J Genomics">
        <title>Draft genome sequencing and assembly of Favolaschia claudopus CIRM-BRFM 2984 isolated from oak limbs.</title>
        <authorList>
            <person name="Navarro D."/>
            <person name="Drula E."/>
            <person name="Chaduli D."/>
            <person name="Cazenave R."/>
            <person name="Ahrendt S."/>
            <person name="Wang J."/>
            <person name="Lipzen A."/>
            <person name="Daum C."/>
            <person name="Barry K."/>
            <person name="Grigoriev I.V."/>
            <person name="Favel A."/>
            <person name="Rosso M.N."/>
            <person name="Martin F."/>
        </authorList>
    </citation>
    <scope>NUCLEOTIDE SEQUENCE [LARGE SCALE GENOMIC DNA]</scope>
    <source>
        <strain evidence="2 3">CIRM-BRFM 2984</strain>
    </source>
</reference>
<organism evidence="2 3">
    <name type="scientific">Favolaschia claudopus</name>
    <dbReference type="NCBI Taxonomy" id="2862362"/>
    <lineage>
        <taxon>Eukaryota</taxon>
        <taxon>Fungi</taxon>
        <taxon>Dikarya</taxon>
        <taxon>Basidiomycota</taxon>
        <taxon>Agaricomycotina</taxon>
        <taxon>Agaricomycetes</taxon>
        <taxon>Agaricomycetidae</taxon>
        <taxon>Agaricales</taxon>
        <taxon>Marasmiineae</taxon>
        <taxon>Mycenaceae</taxon>
        <taxon>Favolaschia</taxon>
    </lineage>
</organism>
<dbReference type="EMBL" id="JAWWNJ010000001">
    <property type="protein sequence ID" value="KAK7063673.1"/>
    <property type="molecule type" value="Genomic_DNA"/>
</dbReference>
<gene>
    <name evidence="2" type="ORF">R3P38DRAFT_2493262</name>
</gene>
<protein>
    <submittedName>
        <fullName evidence="2">Ldi domain-containing protein</fullName>
    </submittedName>
</protein>
<accession>A0AAW0EGB7</accession>
<dbReference type="InterPro" id="IPR041411">
    <property type="entry name" value="Ldi"/>
</dbReference>
<evidence type="ECO:0000313" key="3">
    <source>
        <dbReference type="Proteomes" id="UP001362999"/>
    </source>
</evidence>